<evidence type="ECO:0000313" key="8">
    <source>
        <dbReference type="EMBL" id="GGG42108.1"/>
    </source>
</evidence>
<dbReference type="EMBL" id="BMGS01000004">
    <property type="protein sequence ID" value="GGG42108.1"/>
    <property type="molecule type" value="Genomic_DNA"/>
</dbReference>
<comment type="pathway">
    <text evidence="1">Biopolymer metabolism; poly-(R)-3-hydroxybutanoate biosynthesis.</text>
</comment>
<dbReference type="InterPro" id="IPR051321">
    <property type="entry name" value="PHA/PHB_synthase"/>
</dbReference>
<sequence length="352" mass="39154">MDFLSPQRVLEEFSATTAKLAQGFEALKQLDQVAVGAAPKQAVWQKDKVQLLQYARETPATAQTPILIVYALVNRHNMMDLQDDRSFIRNLQAAGLDLYLIDWGYPTPEDRYFTMDEYINGYLDAAVDVIRARTGQPAITLMGICQGGTFSVVYSALHPHKVKNLVTLVTPIDFATPRDLLSKWAQHLDVDALVDNQGNVPGELLNAGFALLKPLLKTTKYVSILNAVDKPEQLLNFLRMEHWIADSPNQAGECFRQFVKELYQQNRLVKGTLELGGRPVRLAAITMPLLNIYAQEDHLVPPEASIPLNDLVGSTDKSLTPFAGGHIGVFVGSRSQKELAPGIAHWLHERDT</sequence>
<reference evidence="9" key="1">
    <citation type="journal article" date="2019" name="Int. J. Syst. Evol. Microbiol.">
        <title>The Global Catalogue of Microorganisms (GCM) 10K type strain sequencing project: providing services to taxonomists for standard genome sequencing and annotation.</title>
        <authorList>
            <consortium name="The Broad Institute Genomics Platform"/>
            <consortium name="The Broad Institute Genome Sequencing Center for Infectious Disease"/>
            <person name="Wu L."/>
            <person name="Ma J."/>
        </authorList>
    </citation>
    <scope>NUCLEOTIDE SEQUENCE [LARGE SCALE GENOMIC DNA]</scope>
    <source>
        <strain evidence="9">CGMCC 1.12990</strain>
    </source>
</reference>
<evidence type="ECO:0000256" key="6">
    <source>
        <dbReference type="ARBA" id="ARBA00033356"/>
    </source>
</evidence>
<evidence type="ECO:0000256" key="4">
    <source>
        <dbReference type="ARBA" id="ARBA00022752"/>
    </source>
</evidence>
<dbReference type="InterPro" id="IPR029058">
    <property type="entry name" value="AB_hydrolase_fold"/>
</dbReference>
<dbReference type="SUPFAM" id="SSF53474">
    <property type="entry name" value="alpha/beta-Hydrolases"/>
    <property type="match status" value="1"/>
</dbReference>
<evidence type="ECO:0000313" key="9">
    <source>
        <dbReference type="Proteomes" id="UP000601361"/>
    </source>
</evidence>
<dbReference type="RefSeq" id="WP_188557497.1">
    <property type="nucleotide sequence ID" value="NZ_BMGS01000004.1"/>
</dbReference>
<dbReference type="InterPro" id="IPR010125">
    <property type="entry name" value="PHA_synth_III_C"/>
</dbReference>
<keyword evidence="3" id="KW-0808">Transferase</keyword>
<keyword evidence="4" id="KW-0583">PHB biosynthesis</keyword>
<keyword evidence="5" id="KW-0012">Acyltransferase</keyword>
<evidence type="ECO:0000256" key="1">
    <source>
        <dbReference type="ARBA" id="ARBA00004683"/>
    </source>
</evidence>
<accession>A0ABQ1WUE1</accession>
<name>A0ABQ1WUE1_9BACT</name>
<comment type="caution">
    <text evidence="8">The sequence shown here is derived from an EMBL/GenBank/DDBJ whole genome shotgun (WGS) entry which is preliminary data.</text>
</comment>
<dbReference type="Pfam" id="PF00561">
    <property type="entry name" value="Abhydrolase_1"/>
    <property type="match status" value="1"/>
</dbReference>
<evidence type="ECO:0000256" key="3">
    <source>
        <dbReference type="ARBA" id="ARBA00022679"/>
    </source>
</evidence>
<evidence type="ECO:0000256" key="2">
    <source>
        <dbReference type="ARBA" id="ARBA00019065"/>
    </source>
</evidence>
<dbReference type="PANTHER" id="PTHR36837">
    <property type="entry name" value="POLY(3-HYDROXYALKANOATE) POLYMERASE SUBUNIT PHAC"/>
    <property type="match status" value="1"/>
</dbReference>
<dbReference type="NCBIfam" id="TIGR01836">
    <property type="entry name" value="PHA_synth_III_C"/>
    <property type="match status" value="1"/>
</dbReference>
<dbReference type="Gene3D" id="3.40.50.1820">
    <property type="entry name" value="alpha/beta hydrolase"/>
    <property type="match status" value="1"/>
</dbReference>
<keyword evidence="9" id="KW-1185">Reference proteome</keyword>
<evidence type="ECO:0000256" key="5">
    <source>
        <dbReference type="ARBA" id="ARBA00023315"/>
    </source>
</evidence>
<proteinExistence type="predicted"/>
<organism evidence="8 9">
    <name type="scientific">Hymenobacter glacieicola</name>
    <dbReference type="NCBI Taxonomy" id="1562124"/>
    <lineage>
        <taxon>Bacteria</taxon>
        <taxon>Pseudomonadati</taxon>
        <taxon>Bacteroidota</taxon>
        <taxon>Cytophagia</taxon>
        <taxon>Cytophagales</taxon>
        <taxon>Hymenobacteraceae</taxon>
        <taxon>Hymenobacter</taxon>
    </lineage>
</organism>
<dbReference type="Proteomes" id="UP000601361">
    <property type="component" value="Unassembled WGS sequence"/>
</dbReference>
<protein>
    <recommendedName>
        <fullName evidence="2">Poly(3-hydroxyalkanoate) polymerase subunit PhaC</fullName>
    </recommendedName>
    <alternativeName>
        <fullName evidence="6">PHB synthase subunit PhaC</fullName>
    </alternativeName>
</protein>
<dbReference type="InterPro" id="IPR000073">
    <property type="entry name" value="AB_hydrolase_1"/>
</dbReference>
<dbReference type="PANTHER" id="PTHR36837:SF2">
    <property type="entry name" value="POLY(3-HYDROXYALKANOATE) POLYMERASE SUBUNIT PHAC"/>
    <property type="match status" value="1"/>
</dbReference>
<feature type="domain" description="AB hydrolase-1" evidence="7">
    <location>
        <begin position="65"/>
        <end position="332"/>
    </location>
</feature>
<gene>
    <name evidence="8" type="primary">phbC</name>
    <name evidence="8" type="ORF">GCM10011378_18070</name>
</gene>
<evidence type="ECO:0000259" key="7">
    <source>
        <dbReference type="Pfam" id="PF00561"/>
    </source>
</evidence>